<dbReference type="InterPro" id="IPR015943">
    <property type="entry name" value="WD40/YVTN_repeat-like_dom_sf"/>
</dbReference>
<evidence type="ECO:0000256" key="3">
    <source>
        <dbReference type="SAM" id="MobiDB-lite"/>
    </source>
</evidence>
<dbReference type="Pfam" id="PF25440">
    <property type="entry name" value="Beta-prop_RIC1_2nd"/>
    <property type="match status" value="1"/>
</dbReference>
<dbReference type="InterPro" id="IPR040096">
    <property type="entry name" value="Ric1"/>
</dbReference>
<dbReference type="VEuPathDB" id="FungiDB:DNF11_1031"/>
<dbReference type="Proteomes" id="UP000269793">
    <property type="component" value="Chromosome II"/>
</dbReference>
<dbReference type="PANTHER" id="PTHR22746:SF10">
    <property type="entry name" value="GUANINE NUCLEOTIDE EXCHANGE FACTOR SUBUNIT RIC1"/>
    <property type="match status" value="1"/>
</dbReference>
<dbReference type="Pfam" id="PF07064">
    <property type="entry name" value="RIC1"/>
    <property type="match status" value="1"/>
</dbReference>
<sequence length="1045" mass="115472">MYWPTGSARRLSVESLGFADKHKEAVHMSCARDGLLWLVLTRSALLIWRAKPAELVTAMVRTARSIHEYGANVCALWRQDSGALVVRTERDTLLFYDLVQPTDSPAVHALSDSTAPDLVPSAQALLSTFQPATGDAYHTIGSDLFGGRIALQLVFRDALQVDPGISAIASIDPEILVATRSPAAVQLVPWPSASDEKPSAPPAPPILLTSLPWLTPSPLVHAEHSYATDLSAWLTEDGCAYIVGQSDAWVGARAYSASEKDAMPVTTAVNARFSLLAIGLEQGDIVMFEFHTPTQSPEKTHTLSLSPHVTGRVTSLAWTADGHALAVGYERGWAVWSMFGHLMTHSFRSDWHSMTRVYRDTFQFGTQSVFWALGGTELFVLPRVPPADAPVKDDDKTLVYILPFLKAASTAQLMPAETDGCFLVGDTGAYIYRGNEQSDAGLLMPDNDIWRHVPFPPEYLTWQWPIRYAAQSSDGRFLAIAGRRGLAHYSTVSGHWKMFEVASQALSFCVRGGMVWFQHVLIAACDCMGEIQIRLYSRDQTLDNAHLLDLAVLDAPVVTLQLLDTSLLLYLANNTLVHYNITTTREHVRLILCGSISFEGIIGEPSRVRAFSWLLPEQAELLPTDDLTMATLVFLIDGMLVLLRPARASDDDQLSYDLQVLHEHIESYWTPIYAYEALQQSLWSFDGQRVLVWLNLLQHSDAPDYVFSVDDTYPLCILTDRGIILGADSQAVVRRTLDTTAYRLRLSTSLFLDRILRALLQRRRVSEAIHSAAPYVPLEYFAHVLEVLVHDILEKEADESTSASLEDNAPLLPAALAFLDHFDVALQVIVRAARKTEVSRWAYLFDAAGRPSDLMQRCLDRGDYASAGAYLLVVHEMEDRPTSIQATATALARFEENEEWEILRHALSFLHGVDQNGETLRVCASIAAKLVRGKSLLSMENDLEGAQEVPLSRTPFQPKQSSRKYSLNESPRRPSSLARKTSLSSMPLSPAQNTPVLRASSAHVLHRAARSASITLSPSMPRMQANGRLVIPVSPSPGPLTPKPS</sequence>
<evidence type="ECO:0000313" key="6">
    <source>
        <dbReference type="Proteomes" id="UP000269793"/>
    </source>
</evidence>
<dbReference type="GO" id="GO:0034066">
    <property type="term" value="C:Ric1-Rgp1 guanyl-nucleotide exchange factor complex"/>
    <property type="evidence" value="ECO:0007669"/>
    <property type="project" value="InterPro"/>
</dbReference>
<dbReference type="AlphaFoldDB" id="A0A3G2S1Q4"/>
<dbReference type="InterPro" id="IPR009771">
    <property type="entry name" value="RIC1_C"/>
</dbReference>
<proteinExistence type="predicted"/>
<keyword evidence="2" id="KW-0472">Membrane</keyword>
<dbReference type="SUPFAM" id="SSF69322">
    <property type="entry name" value="Tricorn protease domain 2"/>
    <property type="match status" value="1"/>
</dbReference>
<dbReference type="GO" id="GO:0042147">
    <property type="term" value="P:retrograde transport, endosome to Golgi"/>
    <property type="evidence" value="ECO:0007669"/>
    <property type="project" value="TreeGrafter"/>
</dbReference>
<dbReference type="GO" id="GO:0005829">
    <property type="term" value="C:cytosol"/>
    <property type="evidence" value="ECO:0007669"/>
    <property type="project" value="TreeGrafter"/>
</dbReference>
<dbReference type="PANTHER" id="PTHR22746">
    <property type="entry name" value="RAB6A-GEF COMPLEX PARTNER PROTEIN 1"/>
    <property type="match status" value="1"/>
</dbReference>
<gene>
    <name evidence="5" type="primary">ric1</name>
    <name evidence="5" type="ORF">DNF11_1031</name>
</gene>
<feature type="compositionally biased region" description="Polar residues" evidence="3">
    <location>
        <begin position="978"/>
        <end position="993"/>
    </location>
</feature>
<dbReference type="EMBL" id="CP033149">
    <property type="protein sequence ID" value="AYO41981.1"/>
    <property type="molecule type" value="Genomic_DNA"/>
</dbReference>
<evidence type="ECO:0000256" key="2">
    <source>
        <dbReference type="ARBA" id="ARBA00023136"/>
    </source>
</evidence>
<dbReference type="OrthoDB" id="67540at2759"/>
<dbReference type="STRING" id="425264.A0A3G2S1Q4"/>
<feature type="compositionally biased region" description="Polar residues" evidence="3">
    <location>
        <begin position="954"/>
        <end position="969"/>
    </location>
</feature>
<dbReference type="GO" id="GO:0006886">
    <property type="term" value="P:intracellular protein transport"/>
    <property type="evidence" value="ECO:0007669"/>
    <property type="project" value="InterPro"/>
</dbReference>
<name>A0A3G2S1Q4_MALR7</name>
<evidence type="ECO:0000313" key="5">
    <source>
        <dbReference type="EMBL" id="AYO41981.1"/>
    </source>
</evidence>
<dbReference type="GO" id="GO:0000139">
    <property type="term" value="C:Golgi membrane"/>
    <property type="evidence" value="ECO:0007669"/>
    <property type="project" value="TreeGrafter"/>
</dbReference>
<comment type="subcellular location">
    <subcellularLocation>
        <location evidence="1">Membrane</location>
    </subcellularLocation>
</comment>
<keyword evidence="6" id="KW-1185">Reference proteome</keyword>
<feature type="compositionally biased region" description="Pro residues" evidence="3">
    <location>
        <begin position="1034"/>
        <end position="1045"/>
    </location>
</feature>
<accession>A0A3G2S1Q4</accession>
<dbReference type="Gene3D" id="2.130.10.10">
    <property type="entry name" value="YVTN repeat-like/Quinoprotein amine dehydrogenase"/>
    <property type="match status" value="1"/>
</dbReference>
<protein>
    <submittedName>
        <fullName evidence="5">Protein ric1</fullName>
    </submittedName>
</protein>
<evidence type="ECO:0000256" key="1">
    <source>
        <dbReference type="ARBA" id="ARBA00004370"/>
    </source>
</evidence>
<reference evidence="5 6" key="1">
    <citation type="submission" date="2018-10" db="EMBL/GenBank/DDBJ databases">
        <title>Complete genome sequence of Malassezia restricta CBS 7877.</title>
        <authorList>
            <person name="Morand S.C."/>
            <person name="Bertignac M."/>
            <person name="Iltis A."/>
            <person name="Kolder I."/>
            <person name="Pirovano W."/>
            <person name="Jourdain R."/>
            <person name="Clavaud C."/>
        </authorList>
    </citation>
    <scope>NUCLEOTIDE SEQUENCE [LARGE SCALE GENOMIC DNA]</scope>
    <source>
        <strain evidence="5 6">CBS 7877</strain>
    </source>
</reference>
<organism evidence="5 6">
    <name type="scientific">Malassezia restricta (strain ATCC 96810 / NBRC 103918 / CBS 7877)</name>
    <name type="common">Seborrheic dermatitis infection agent</name>
    <dbReference type="NCBI Taxonomy" id="425264"/>
    <lineage>
        <taxon>Eukaryota</taxon>
        <taxon>Fungi</taxon>
        <taxon>Dikarya</taxon>
        <taxon>Basidiomycota</taxon>
        <taxon>Ustilaginomycotina</taxon>
        <taxon>Malasseziomycetes</taxon>
        <taxon>Malasseziales</taxon>
        <taxon>Malasseziaceae</taxon>
        <taxon>Malassezia</taxon>
    </lineage>
</organism>
<feature type="region of interest" description="Disordered" evidence="3">
    <location>
        <begin position="1015"/>
        <end position="1045"/>
    </location>
</feature>
<feature type="domain" description="RIC1 C-terminal alpha solenoid region" evidence="4">
    <location>
        <begin position="754"/>
        <end position="924"/>
    </location>
</feature>
<feature type="region of interest" description="Disordered" evidence="3">
    <location>
        <begin position="947"/>
        <end position="993"/>
    </location>
</feature>
<evidence type="ECO:0000259" key="4">
    <source>
        <dbReference type="Pfam" id="PF07064"/>
    </source>
</evidence>